<dbReference type="RefSeq" id="WP_141646239.1">
    <property type="nucleotide sequence ID" value="NZ_VIFM01000159.1"/>
</dbReference>
<dbReference type="EMBL" id="VIFM01000159">
    <property type="protein sequence ID" value="TQF11996.1"/>
    <property type="molecule type" value="Genomic_DNA"/>
</dbReference>
<organism evidence="1 2">
    <name type="scientific">Myxococcus llanfairpwllgwyngyllgogerychwyrndrobwllllantysiliogogogochensis</name>
    <dbReference type="NCBI Taxonomy" id="2590453"/>
    <lineage>
        <taxon>Bacteria</taxon>
        <taxon>Pseudomonadati</taxon>
        <taxon>Myxococcota</taxon>
        <taxon>Myxococcia</taxon>
        <taxon>Myxococcales</taxon>
        <taxon>Cystobacterineae</taxon>
        <taxon>Myxococcaceae</taxon>
        <taxon>Myxococcus</taxon>
    </lineage>
</organism>
<name>A0A540WSJ1_9BACT</name>
<evidence type="ECO:0000313" key="2">
    <source>
        <dbReference type="Proteomes" id="UP000315369"/>
    </source>
</evidence>
<gene>
    <name evidence="1" type="ORF">FJV41_31205</name>
</gene>
<proteinExistence type="predicted"/>
<sequence length="102" mass="11198">MSASERFQPGSKAHRAALALLDAWGWAEPQASGKPLGRLAWDGAQWGLYDEPDGEVSELCAQSACPIQCVIEAEMTHQESNWMVRGAGRWPLGDALDHQQEH</sequence>
<dbReference type="Proteomes" id="UP000315369">
    <property type="component" value="Unassembled WGS sequence"/>
</dbReference>
<reference evidence="1 2" key="1">
    <citation type="submission" date="2019-06" db="EMBL/GenBank/DDBJ databases">
        <authorList>
            <person name="Livingstone P."/>
            <person name="Whitworth D."/>
        </authorList>
    </citation>
    <scope>NUCLEOTIDE SEQUENCE [LARGE SCALE GENOMIC DNA]</scope>
    <source>
        <strain evidence="1 2">AM401</strain>
    </source>
</reference>
<evidence type="ECO:0000313" key="1">
    <source>
        <dbReference type="EMBL" id="TQF11996.1"/>
    </source>
</evidence>
<comment type="caution">
    <text evidence="1">The sequence shown here is derived from an EMBL/GenBank/DDBJ whole genome shotgun (WGS) entry which is preliminary data.</text>
</comment>
<dbReference type="AlphaFoldDB" id="A0A540WSJ1"/>
<accession>A0A540WSJ1</accession>
<keyword evidence="2" id="KW-1185">Reference proteome</keyword>
<protein>
    <submittedName>
        <fullName evidence="1">Uncharacterized protein</fullName>
    </submittedName>
</protein>